<reference evidence="1 2" key="1">
    <citation type="journal article" date="2013" name="Arch. Virol.">
        <title>Complete genome sequence analysis of bacterial-flagellum-targeting bacteriophage chi.</title>
        <authorList>
            <person name="Lee J.H."/>
            <person name="Shin H."/>
            <person name="Choi Y."/>
            <person name="Ryu S."/>
        </authorList>
    </citation>
    <scope>NUCLEOTIDE SEQUENCE [LARGE SCALE GENOMIC DNA]</scope>
</reference>
<dbReference type="EMBL" id="JX094499">
    <property type="protein sequence ID" value="AFO71163.1"/>
    <property type="molecule type" value="Genomic_DNA"/>
</dbReference>
<name>A0A1U8QQF9_9CAUD</name>
<evidence type="ECO:0000313" key="1">
    <source>
        <dbReference type="EMBL" id="AFO71163.1"/>
    </source>
</evidence>
<proteinExistence type="predicted"/>
<dbReference type="KEGG" id="vg:72301902"/>
<protein>
    <submittedName>
        <fullName evidence="1">Uncharacterized protein</fullName>
    </submittedName>
</protein>
<dbReference type="Proteomes" id="UP000013005">
    <property type="component" value="Segment"/>
</dbReference>
<evidence type="ECO:0000313" key="2">
    <source>
        <dbReference type="Proteomes" id="UP000013005"/>
    </source>
</evidence>
<dbReference type="RefSeq" id="YP_008058135.1">
    <property type="nucleotide sequence ID" value="NC_021315.1"/>
</dbReference>
<accession>A0A1U8QQF9</accession>
<dbReference type="GeneID" id="40103456"/>
<gene>
    <name evidence="1" type="ORF">chi_018</name>
</gene>
<keyword evidence="2" id="KW-1185">Reference proteome</keyword>
<sequence>MSEPKVTYITDDKSLKDILVMAIEQEGGISPNHILCVAHKYLLDNCGVPEGNIQSVDEVEVDGDAMPREIRIHWTRVKRPSAVTPTAAEVTEWEREQCQQILSTILETVRARAKYAKIAGTTSVELAGSLAMQDIHRLTEQMTSKGPLTLKDFEPLRLANITPGELAALREALEDKGRRLDTAEGAVTSLQIQLSEAHRRHAEDNTEHDRETTKLRATIKSMQNDVRYTRKSASVRAAWEELAAIDLTTARMVILSGFRAYPDHAAEYLDTPHYRLNANLVADLPAPIVTYIHAMCDNLLLSPQPKSVTLQMVKDMANRIQLDMSASTYTDLTHKYTGGQPLYTMSPDKYEAFYVEADDLLKGETF</sequence>
<organism evidence="1 2">
    <name type="scientific">Salmonella phage Chi</name>
    <dbReference type="NCBI Taxonomy" id="2927983"/>
    <lineage>
        <taxon>Viruses</taxon>
        <taxon>Duplodnaviria</taxon>
        <taxon>Heunggongvirae</taxon>
        <taxon>Uroviricota</taxon>
        <taxon>Caudoviricetes</taxon>
        <taxon>Casjensviridae</taxon>
        <taxon>Chivirus</taxon>
        <taxon>Chivirus chi</taxon>
    </lineage>
</organism>
<dbReference type="OrthoDB" id="3935at10239"/>